<evidence type="ECO:0000256" key="1">
    <source>
        <dbReference type="ARBA" id="ARBA00004651"/>
    </source>
</evidence>
<feature type="transmembrane region" description="Helical" evidence="6">
    <location>
        <begin position="143"/>
        <end position="167"/>
    </location>
</feature>
<evidence type="ECO:0000256" key="5">
    <source>
        <dbReference type="ARBA" id="ARBA00023136"/>
    </source>
</evidence>
<protein>
    <submittedName>
        <fullName evidence="7">MFS transporter</fullName>
    </submittedName>
</protein>
<dbReference type="Proteomes" id="UP001209083">
    <property type="component" value="Chromosome"/>
</dbReference>
<feature type="transmembrane region" description="Helical" evidence="6">
    <location>
        <begin position="368"/>
        <end position="390"/>
    </location>
</feature>
<accession>A0ABY8QTZ9</accession>
<feature type="transmembrane region" description="Helical" evidence="6">
    <location>
        <begin position="257"/>
        <end position="275"/>
    </location>
</feature>
<evidence type="ECO:0000313" key="7">
    <source>
        <dbReference type="EMBL" id="WGW11849.1"/>
    </source>
</evidence>
<dbReference type="InterPro" id="IPR050189">
    <property type="entry name" value="MFS_Efflux_Transporters"/>
</dbReference>
<keyword evidence="3 6" id="KW-0812">Transmembrane</keyword>
<organism evidence="7 8">
    <name type="scientific">Saxibacter everestensis</name>
    <dbReference type="NCBI Taxonomy" id="2909229"/>
    <lineage>
        <taxon>Bacteria</taxon>
        <taxon>Bacillati</taxon>
        <taxon>Actinomycetota</taxon>
        <taxon>Actinomycetes</taxon>
        <taxon>Micrococcales</taxon>
        <taxon>Brevibacteriaceae</taxon>
        <taxon>Saxibacter</taxon>
    </lineage>
</organism>
<dbReference type="PANTHER" id="PTHR43124:SF10">
    <property type="entry name" value="PURINE EFFLUX PUMP PBUE"/>
    <property type="match status" value="1"/>
</dbReference>
<dbReference type="RefSeq" id="WP_349638642.1">
    <property type="nucleotide sequence ID" value="NZ_CP090958.1"/>
</dbReference>
<dbReference type="Gene3D" id="1.20.1250.20">
    <property type="entry name" value="MFS general substrate transporter like domains"/>
    <property type="match status" value="1"/>
</dbReference>
<evidence type="ECO:0000256" key="4">
    <source>
        <dbReference type="ARBA" id="ARBA00022989"/>
    </source>
</evidence>
<dbReference type="InterPro" id="IPR036259">
    <property type="entry name" value="MFS_trans_sf"/>
</dbReference>
<dbReference type="SUPFAM" id="SSF103473">
    <property type="entry name" value="MFS general substrate transporter"/>
    <property type="match status" value="1"/>
</dbReference>
<proteinExistence type="predicted"/>
<keyword evidence="4 6" id="KW-1133">Transmembrane helix</keyword>
<evidence type="ECO:0000256" key="6">
    <source>
        <dbReference type="SAM" id="Phobius"/>
    </source>
</evidence>
<keyword evidence="2" id="KW-1003">Cell membrane</keyword>
<dbReference type="Pfam" id="PF07690">
    <property type="entry name" value="MFS_1"/>
    <property type="match status" value="1"/>
</dbReference>
<gene>
    <name evidence="7" type="ORF">LWF01_17435</name>
</gene>
<feature type="transmembrane region" description="Helical" evidence="6">
    <location>
        <begin position="56"/>
        <end position="80"/>
    </location>
</feature>
<dbReference type="EMBL" id="CP090958">
    <property type="protein sequence ID" value="WGW11849.1"/>
    <property type="molecule type" value="Genomic_DNA"/>
</dbReference>
<dbReference type="InterPro" id="IPR011701">
    <property type="entry name" value="MFS"/>
</dbReference>
<keyword evidence="8" id="KW-1185">Reference proteome</keyword>
<feature type="transmembrane region" description="Helical" evidence="6">
    <location>
        <begin position="87"/>
        <end position="106"/>
    </location>
</feature>
<feature type="transmembrane region" description="Helical" evidence="6">
    <location>
        <begin position="282"/>
        <end position="302"/>
    </location>
</feature>
<feature type="transmembrane region" description="Helical" evidence="6">
    <location>
        <begin position="173"/>
        <end position="193"/>
    </location>
</feature>
<feature type="transmembrane region" description="Helical" evidence="6">
    <location>
        <begin position="214"/>
        <end position="237"/>
    </location>
</feature>
<feature type="transmembrane region" description="Helical" evidence="6">
    <location>
        <begin position="112"/>
        <end position="131"/>
    </location>
</feature>
<comment type="subcellular location">
    <subcellularLocation>
        <location evidence="1">Cell membrane</location>
        <topology evidence="1">Multi-pass membrane protein</topology>
    </subcellularLocation>
</comment>
<sequence>MNTTQTPELAAGATSRSRDRGIYVYIAVFSAVLNTVLLIAPVIAGQLSEQFSLTPGQVGFLFSVELGSFSLATIPAYLWLPRLNLRIATFVFTGIFIIGNVVSGLVTSYPQLLGVRLITSLAAGSIIVIILSISGRTGNRNRAFGIFVVSQLAMGALVLAIIPPIFVNHGVSAVYWGLAVLALLSLPVARLIPGTEFLRTAASAALPRPDRSRLPVGRIALGLLGVLLFYIALSGTWSFMVGIATGAGLAPDTSSRILSVATVAGIASAVTATIIGSRGNRAWLLAVGYVFMAVSILLLFGGPGVVRFAVAAIIFKFTWTFILPFILSSIADLDQGGQMMNTTNLMIGTGFAIGPAVSGVLIERMGGSFAGMLTLGVGGIAFSAICVLAIQKRQSKTTEGVRK</sequence>
<feature type="transmembrane region" description="Helical" evidence="6">
    <location>
        <begin position="308"/>
        <end position="331"/>
    </location>
</feature>
<keyword evidence="5 6" id="KW-0472">Membrane</keyword>
<evidence type="ECO:0000313" key="8">
    <source>
        <dbReference type="Proteomes" id="UP001209083"/>
    </source>
</evidence>
<feature type="transmembrane region" description="Helical" evidence="6">
    <location>
        <begin position="343"/>
        <end position="362"/>
    </location>
</feature>
<feature type="transmembrane region" description="Helical" evidence="6">
    <location>
        <begin position="22"/>
        <end position="44"/>
    </location>
</feature>
<reference evidence="7 8" key="1">
    <citation type="submission" date="2023-05" db="EMBL/GenBank/DDBJ databases">
        <title>Lithophilousrod everest ZFBP1038 complete genpme.</title>
        <authorList>
            <person name="Tian M."/>
        </authorList>
    </citation>
    <scope>NUCLEOTIDE SEQUENCE [LARGE SCALE GENOMIC DNA]</scope>
    <source>
        <strain evidence="7 8">ZFBP1038</strain>
    </source>
</reference>
<evidence type="ECO:0000256" key="3">
    <source>
        <dbReference type="ARBA" id="ARBA00022692"/>
    </source>
</evidence>
<dbReference type="PANTHER" id="PTHR43124">
    <property type="entry name" value="PURINE EFFLUX PUMP PBUE"/>
    <property type="match status" value="1"/>
</dbReference>
<name>A0ABY8QTZ9_9MICO</name>
<evidence type="ECO:0000256" key="2">
    <source>
        <dbReference type="ARBA" id="ARBA00022475"/>
    </source>
</evidence>